<dbReference type="WBParaSite" id="nRc.2.0.1.t20727-RA">
    <property type="protein sequence ID" value="nRc.2.0.1.t20727-RA"/>
    <property type="gene ID" value="nRc.2.0.1.g20727"/>
</dbReference>
<accession>A0A915J4T3</accession>
<protein>
    <submittedName>
        <fullName evidence="2">Uncharacterized protein</fullName>
    </submittedName>
</protein>
<dbReference type="AlphaFoldDB" id="A0A915J4T3"/>
<reference evidence="2" key="1">
    <citation type="submission" date="2022-11" db="UniProtKB">
        <authorList>
            <consortium name="WormBaseParasite"/>
        </authorList>
    </citation>
    <scope>IDENTIFICATION</scope>
</reference>
<organism evidence="1 2">
    <name type="scientific">Romanomermis culicivorax</name>
    <name type="common">Nematode worm</name>
    <dbReference type="NCBI Taxonomy" id="13658"/>
    <lineage>
        <taxon>Eukaryota</taxon>
        <taxon>Metazoa</taxon>
        <taxon>Ecdysozoa</taxon>
        <taxon>Nematoda</taxon>
        <taxon>Enoplea</taxon>
        <taxon>Dorylaimia</taxon>
        <taxon>Mermithida</taxon>
        <taxon>Mermithoidea</taxon>
        <taxon>Mermithidae</taxon>
        <taxon>Romanomermis</taxon>
    </lineage>
</organism>
<proteinExistence type="predicted"/>
<dbReference type="Proteomes" id="UP000887565">
    <property type="component" value="Unplaced"/>
</dbReference>
<evidence type="ECO:0000313" key="2">
    <source>
        <dbReference type="WBParaSite" id="nRc.2.0.1.t20727-RA"/>
    </source>
</evidence>
<sequence>MLYIIGRPTVIVDDTRIVDLLESLTHRDGRTTGTISKITATLSLDCKIRVKLTPIDSIQCGNQEFNKIRNWLDTLSLLHLLNRNKITKKALQKIVLVRIMVPAIQFCKRLFDVALVMSSSLENLKKSENFDLDCYD</sequence>
<evidence type="ECO:0000313" key="1">
    <source>
        <dbReference type="Proteomes" id="UP000887565"/>
    </source>
</evidence>
<keyword evidence="1" id="KW-1185">Reference proteome</keyword>
<name>A0A915J4T3_ROMCU</name>